<dbReference type="Pfam" id="PF08447">
    <property type="entry name" value="PAS_3"/>
    <property type="match status" value="2"/>
</dbReference>
<dbReference type="InterPro" id="IPR013655">
    <property type="entry name" value="PAS_fold_3"/>
</dbReference>
<dbReference type="SUPFAM" id="SSF141868">
    <property type="entry name" value="EAL domain-like"/>
    <property type="match status" value="1"/>
</dbReference>
<dbReference type="SUPFAM" id="SSF55073">
    <property type="entry name" value="Nucleotide cyclase"/>
    <property type="match status" value="1"/>
</dbReference>
<dbReference type="SMART" id="SM00091">
    <property type="entry name" value="PAS"/>
    <property type="match status" value="3"/>
</dbReference>
<dbReference type="NCBIfam" id="TIGR00229">
    <property type="entry name" value="sensory_box"/>
    <property type="match status" value="3"/>
</dbReference>
<feature type="domain" description="PAC" evidence="2">
    <location>
        <begin position="340"/>
        <end position="391"/>
    </location>
</feature>
<dbReference type="InterPro" id="IPR001633">
    <property type="entry name" value="EAL_dom"/>
</dbReference>
<feature type="domain" description="PAC" evidence="2">
    <location>
        <begin position="85"/>
        <end position="135"/>
    </location>
</feature>
<gene>
    <name evidence="5" type="ORF">C7449_10819</name>
</gene>
<dbReference type="FunFam" id="3.30.70.270:FF:000001">
    <property type="entry name" value="Diguanylate cyclase domain protein"/>
    <property type="match status" value="1"/>
</dbReference>
<feature type="domain" description="PAS" evidence="1">
    <location>
        <begin position="267"/>
        <end position="337"/>
    </location>
</feature>
<protein>
    <submittedName>
        <fullName evidence="5">PAS domain S-box-containing protein/diguanylate cyclase (GGDEF)-like protein</fullName>
    </submittedName>
</protein>
<dbReference type="InterPro" id="IPR035919">
    <property type="entry name" value="EAL_sf"/>
</dbReference>
<proteinExistence type="predicted"/>
<dbReference type="AlphaFoldDB" id="A0A2T5AZ11"/>
<dbReference type="NCBIfam" id="TIGR00254">
    <property type="entry name" value="GGDEF"/>
    <property type="match status" value="1"/>
</dbReference>
<dbReference type="InterPro" id="IPR029787">
    <property type="entry name" value="Nucleotide_cyclase"/>
</dbReference>
<dbReference type="Gene3D" id="2.10.70.100">
    <property type="match status" value="2"/>
</dbReference>
<dbReference type="Gene3D" id="3.20.20.450">
    <property type="entry name" value="EAL domain"/>
    <property type="match status" value="1"/>
</dbReference>
<dbReference type="SMART" id="SM00267">
    <property type="entry name" value="GGDEF"/>
    <property type="match status" value="1"/>
</dbReference>
<dbReference type="InterPro" id="IPR035965">
    <property type="entry name" value="PAS-like_dom_sf"/>
</dbReference>
<dbReference type="PANTHER" id="PTHR44757:SF2">
    <property type="entry name" value="BIOFILM ARCHITECTURE MAINTENANCE PROTEIN MBAA"/>
    <property type="match status" value="1"/>
</dbReference>
<organism evidence="5 6">
    <name type="scientific">Mycoplana dimorpha</name>
    <dbReference type="NCBI Taxonomy" id="28320"/>
    <lineage>
        <taxon>Bacteria</taxon>
        <taxon>Pseudomonadati</taxon>
        <taxon>Pseudomonadota</taxon>
        <taxon>Alphaproteobacteria</taxon>
        <taxon>Hyphomicrobiales</taxon>
        <taxon>Rhizobiaceae</taxon>
        <taxon>Mycoplana</taxon>
    </lineage>
</organism>
<dbReference type="SUPFAM" id="SSF55785">
    <property type="entry name" value="PYP-like sensor domain (PAS domain)"/>
    <property type="match status" value="3"/>
</dbReference>
<dbReference type="GO" id="GO:0003824">
    <property type="term" value="F:catalytic activity"/>
    <property type="evidence" value="ECO:0007669"/>
    <property type="project" value="UniProtKB-ARBA"/>
</dbReference>
<reference evidence="5 6" key="1">
    <citation type="submission" date="2018-04" db="EMBL/GenBank/DDBJ databases">
        <title>Genomic Encyclopedia of Type Strains, Phase IV (KMG-IV): sequencing the most valuable type-strain genomes for metagenomic binning, comparative biology and taxonomic classification.</title>
        <authorList>
            <person name="Goeker M."/>
        </authorList>
    </citation>
    <scope>NUCLEOTIDE SEQUENCE [LARGE SCALE GENOMIC DNA]</scope>
    <source>
        <strain evidence="5 6">DSM 7138</strain>
    </source>
</reference>
<evidence type="ECO:0000313" key="5">
    <source>
        <dbReference type="EMBL" id="PTM91973.1"/>
    </source>
</evidence>
<dbReference type="PROSITE" id="PS50887">
    <property type="entry name" value="GGDEF"/>
    <property type="match status" value="1"/>
</dbReference>
<dbReference type="PROSITE" id="PS50113">
    <property type="entry name" value="PAC"/>
    <property type="match status" value="3"/>
</dbReference>
<dbReference type="Pfam" id="PF00990">
    <property type="entry name" value="GGDEF"/>
    <property type="match status" value="1"/>
</dbReference>
<evidence type="ECO:0000259" key="3">
    <source>
        <dbReference type="PROSITE" id="PS50883"/>
    </source>
</evidence>
<feature type="domain" description="PAC" evidence="2">
    <location>
        <begin position="213"/>
        <end position="266"/>
    </location>
</feature>
<sequence length="857" mass="94954">MGSTSRSTPISRPGMPLGAVAEHSPFGMGTVDDALNFTQANPALLSLFAAAGVADLPRLDRAVPDEDRGRLSCALAGANGAMQQQSIELRLQRTDGTSVWCLLSLVDCGEENPKHLFVQLVDIDAQKRREADLADRESRWNHALESAGQGVWDHDYAKGELFYSRQWKAIRGMTPDEEVDGSLESWLPTVHPDDRERVLLEIDRQESAEAAFNVFSYRERHRDGHWVWIESRGAVVEFGPDGRPSRIAGTDTDITERKNAEEMLAQMSRRLQLALDISRIGVFEVDLDARVLNWDEPMRQMYGKGTGPIANTEWEEALHPEDREAATAVVTQAIEDWSEYSHAFRIIREDGAIRHIRARGAPYVDVNGVRRLVGANWDVTEDVLLQQELQRAKDLAEARSAALEEARARIEYTALHDHLTGLPNRRYLDSVLEERAARAAADGARLSILHVDLDRFKEINDTLGHTAGDSMLVHAADVLRANIGPSDFVARIGGDEFVVLVCGPEQGDLGELAGRIVSAMGAPVTIEGNTCRFGASIGIASAAGASIDGRQLLINADLALYRAKSRGRSRHEVFTSDFQAQIIATRNTADEIMAGLERHSFIPYYQPQFCARTLELAGVETLARWQHPRRGLLAPDAFLAIAEDLNVVAWIDRQILEQALRDLDGWDRAGLHIPKLSVNVSSRRLHDPDLAPSLRALPIEPGRLSFELLESTFLDDCDRVVLDNLAEMRQLGIDIEIDDFGTGHASIVGLMRLLPRRLKIDQELIRPISSSTAQRRLVATIIEIGRSLDITVTAEGVETAEHVHMLRDMGCDMLQGYALARPMPAGEVAAFLQSECWRDGFGSPLELQERVRRTLAG</sequence>
<dbReference type="RefSeq" id="WP_108004262.1">
    <property type="nucleotide sequence ID" value="NZ_JBHEEX010000004.1"/>
</dbReference>
<dbReference type="InterPro" id="IPR000700">
    <property type="entry name" value="PAS-assoc_C"/>
</dbReference>
<dbReference type="InterPro" id="IPR043128">
    <property type="entry name" value="Rev_trsase/Diguanyl_cyclase"/>
</dbReference>
<accession>A0A2T5AZ11</accession>
<dbReference type="Gene3D" id="3.30.450.20">
    <property type="entry name" value="PAS domain"/>
    <property type="match status" value="3"/>
</dbReference>
<dbReference type="SMART" id="SM00086">
    <property type="entry name" value="PAC"/>
    <property type="match status" value="3"/>
</dbReference>
<dbReference type="EMBL" id="PZZZ01000008">
    <property type="protein sequence ID" value="PTM91973.1"/>
    <property type="molecule type" value="Genomic_DNA"/>
</dbReference>
<dbReference type="Proteomes" id="UP000241247">
    <property type="component" value="Unassembled WGS sequence"/>
</dbReference>
<dbReference type="InterPro" id="IPR052155">
    <property type="entry name" value="Biofilm_reg_signaling"/>
</dbReference>
<dbReference type="InterPro" id="IPR001610">
    <property type="entry name" value="PAC"/>
</dbReference>
<evidence type="ECO:0000259" key="4">
    <source>
        <dbReference type="PROSITE" id="PS50887"/>
    </source>
</evidence>
<dbReference type="SMART" id="SM00052">
    <property type="entry name" value="EAL"/>
    <property type="match status" value="1"/>
</dbReference>
<dbReference type="Pfam" id="PF13426">
    <property type="entry name" value="PAS_9"/>
    <property type="match status" value="1"/>
</dbReference>
<evidence type="ECO:0000313" key="6">
    <source>
        <dbReference type="Proteomes" id="UP000241247"/>
    </source>
</evidence>
<dbReference type="InterPro" id="IPR000160">
    <property type="entry name" value="GGDEF_dom"/>
</dbReference>
<evidence type="ECO:0000259" key="1">
    <source>
        <dbReference type="PROSITE" id="PS50112"/>
    </source>
</evidence>
<keyword evidence="6" id="KW-1185">Reference proteome</keyword>
<dbReference type="OrthoDB" id="9814202at2"/>
<feature type="domain" description="GGDEF" evidence="4">
    <location>
        <begin position="444"/>
        <end position="576"/>
    </location>
</feature>
<dbReference type="PROSITE" id="PS50883">
    <property type="entry name" value="EAL"/>
    <property type="match status" value="1"/>
</dbReference>
<comment type="caution">
    <text evidence="5">The sequence shown here is derived from an EMBL/GenBank/DDBJ whole genome shotgun (WGS) entry which is preliminary data.</text>
</comment>
<dbReference type="Gene3D" id="3.30.70.270">
    <property type="match status" value="1"/>
</dbReference>
<dbReference type="Pfam" id="PF00563">
    <property type="entry name" value="EAL"/>
    <property type="match status" value="1"/>
</dbReference>
<dbReference type="PROSITE" id="PS50112">
    <property type="entry name" value="PAS"/>
    <property type="match status" value="2"/>
</dbReference>
<dbReference type="CDD" id="cd01949">
    <property type="entry name" value="GGDEF"/>
    <property type="match status" value="1"/>
</dbReference>
<evidence type="ECO:0000259" key="2">
    <source>
        <dbReference type="PROSITE" id="PS50113"/>
    </source>
</evidence>
<dbReference type="CDD" id="cd01948">
    <property type="entry name" value="EAL"/>
    <property type="match status" value="1"/>
</dbReference>
<feature type="domain" description="PAS" evidence="1">
    <location>
        <begin position="136"/>
        <end position="209"/>
    </location>
</feature>
<dbReference type="InterPro" id="IPR000014">
    <property type="entry name" value="PAS"/>
</dbReference>
<name>A0A2T5AZ11_MYCDI</name>
<feature type="domain" description="EAL" evidence="3">
    <location>
        <begin position="585"/>
        <end position="836"/>
    </location>
</feature>
<dbReference type="PANTHER" id="PTHR44757">
    <property type="entry name" value="DIGUANYLATE CYCLASE DGCP"/>
    <property type="match status" value="1"/>
</dbReference>
<dbReference type="CDD" id="cd00130">
    <property type="entry name" value="PAS"/>
    <property type="match status" value="3"/>
</dbReference>